<dbReference type="EMBL" id="JAQQWN010000002">
    <property type="protein sequence ID" value="KAK8093741.1"/>
    <property type="molecule type" value="Genomic_DNA"/>
</dbReference>
<feature type="transmembrane region" description="Helical" evidence="2">
    <location>
        <begin position="119"/>
        <end position="137"/>
    </location>
</feature>
<keyword evidence="2" id="KW-0812">Transmembrane</keyword>
<protein>
    <submittedName>
        <fullName evidence="3">Uncharacterized protein</fullName>
    </submittedName>
</protein>
<evidence type="ECO:0000313" key="4">
    <source>
        <dbReference type="Proteomes" id="UP001433268"/>
    </source>
</evidence>
<gene>
    <name evidence="3" type="ORF">PG997_000426</name>
</gene>
<evidence type="ECO:0000256" key="1">
    <source>
        <dbReference type="SAM" id="MobiDB-lite"/>
    </source>
</evidence>
<evidence type="ECO:0000313" key="3">
    <source>
        <dbReference type="EMBL" id="KAK8093741.1"/>
    </source>
</evidence>
<comment type="caution">
    <text evidence="3">The sequence shown here is derived from an EMBL/GenBank/DDBJ whole genome shotgun (WGS) entry which is preliminary data.</text>
</comment>
<keyword evidence="4" id="KW-1185">Reference proteome</keyword>
<feature type="transmembrane region" description="Helical" evidence="2">
    <location>
        <begin position="52"/>
        <end position="72"/>
    </location>
</feature>
<accession>A0ABR1XAK4</accession>
<feature type="transmembrane region" description="Helical" evidence="2">
    <location>
        <begin position="78"/>
        <end position="98"/>
    </location>
</feature>
<dbReference type="RefSeq" id="XP_066674514.1">
    <property type="nucleotide sequence ID" value="XM_066804741.1"/>
</dbReference>
<feature type="region of interest" description="Disordered" evidence="1">
    <location>
        <begin position="1"/>
        <end position="30"/>
    </location>
</feature>
<name>A0ABR1XAK4_9PEZI</name>
<sequence>MALSYMSDKSKKPDQQAQSAPTPTPAPNGQRSMLAGYWGDQWRTPQPEVSQMILVCSVALAALLVAIRNLAAAASWKATIALFVAEVTCFLVEIGLMAGHDILIEQYHARFQRHKPARVGSLVAATMFIFRTLVLQYDIDMTVLMCDLHVWFWGGYWVEWWTGVSMSVGGDLGVF</sequence>
<proteinExistence type="predicted"/>
<keyword evidence="2" id="KW-0472">Membrane</keyword>
<dbReference type="GeneID" id="92037801"/>
<keyword evidence="2" id="KW-1133">Transmembrane helix</keyword>
<organism evidence="3 4">
    <name type="scientific">Apiospora hydei</name>
    <dbReference type="NCBI Taxonomy" id="1337664"/>
    <lineage>
        <taxon>Eukaryota</taxon>
        <taxon>Fungi</taxon>
        <taxon>Dikarya</taxon>
        <taxon>Ascomycota</taxon>
        <taxon>Pezizomycotina</taxon>
        <taxon>Sordariomycetes</taxon>
        <taxon>Xylariomycetidae</taxon>
        <taxon>Amphisphaeriales</taxon>
        <taxon>Apiosporaceae</taxon>
        <taxon>Apiospora</taxon>
    </lineage>
</organism>
<dbReference type="Proteomes" id="UP001433268">
    <property type="component" value="Unassembled WGS sequence"/>
</dbReference>
<evidence type="ECO:0000256" key="2">
    <source>
        <dbReference type="SAM" id="Phobius"/>
    </source>
</evidence>
<reference evidence="3 4" key="1">
    <citation type="submission" date="2023-01" db="EMBL/GenBank/DDBJ databases">
        <title>Analysis of 21 Apiospora genomes using comparative genomics revels a genus with tremendous synthesis potential of carbohydrate active enzymes and secondary metabolites.</title>
        <authorList>
            <person name="Sorensen T."/>
        </authorList>
    </citation>
    <scope>NUCLEOTIDE SEQUENCE [LARGE SCALE GENOMIC DNA]</scope>
    <source>
        <strain evidence="3 4">CBS 114990</strain>
    </source>
</reference>